<evidence type="ECO:0000313" key="1">
    <source>
        <dbReference type="EMBL" id="MFD1206579.1"/>
    </source>
</evidence>
<dbReference type="Proteomes" id="UP001597231">
    <property type="component" value="Unassembled WGS sequence"/>
</dbReference>
<organism evidence="1 2">
    <name type="scientific">Sporosarcina contaminans</name>
    <dbReference type="NCBI Taxonomy" id="633403"/>
    <lineage>
        <taxon>Bacteria</taxon>
        <taxon>Bacillati</taxon>
        <taxon>Bacillota</taxon>
        <taxon>Bacilli</taxon>
        <taxon>Bacillales</taxon>
        <taxon>Caryophanaceae</taxon>
        <taxon>Sporosarcina</taxon>
    </lineage>
</organism>
<name>A0ABW3U1S9_9BACL</name>
<comment type="caution">
    <text evidence="1">The sequence shown here is derived from an EMBL/GenBank/DDBJ whole genome shotgun (WGS) entry which is preliminary data.</text>
</comment>
<accession>A0ABW3U1S9</accession>
<evidence type="ECO:0000313" key="2">
    <source>
        <dbReference type="Proteomes" id="UP001597231"/>
    </source>
</evidence>
<gene>
    <name evidence="1" type="ORF">ACFQ38_15900</name>
</gene>
<protein>
    <submittedName>
        <fullName evidence="1">Uncharacterized protein</fullName>
    </submittedName>
</protein>
<reference evidence="2" key="1">
    <citation type="journal article" date="2019" name="Int. J. Syst. Evol. Microbiol.">
        <title>The Global Catalogue of Microorganisms (GCM) 10K type strain sequencing project: providing services to taxonomists for standard genome sequencing and annotation.</title>
        <authorList>
            <consortium name="The Broad Institute Genomics Platform"/>
            <consortium name="The Broad Institute Genome Sequencing Center for Infectious Disease"/>
            <person name="Wu L."/>
            <person name="Ma J."/>
        </authorList>
    </citation>
    <scope>NUCLEOTIDE SEQUENCE [LARGE SCALE GENOMIC DNA]</scope>
    <source>
        <strain evidence="2">CCUG 53915</strain>
    </source>
</reference>
<dbReference type="EMBL" id="JBHTLT010000126">
    <property type="protein sequence ID" value="MFD1206579.1"/>
    <property type="molecule type" value="Genomic_DNA"/>
</dbReference>
<proteinExistence type="predicted"/>
<dbReference type="RefSeq" id="WP_381482125.1">
    <property type="nucleotide sequence ID" value="NZ_JBHTLT010000126.1"/>
</dbReference>
<sequence length="171" mass="19951">MYDPTIFENLKVAFENHIYDLDTIERKITILDRKDRMDFAVLSRDFALQFALVDQTDVRAAVMLKASANDLAGEILEWEDKNIGCALSLQFMMETREAMEQCSQIEQSLLSIWENDVRIVQTFSFTLPQETTVYQHTIDVMFKRKINEEHIGDIRDFLDHVLVTLKLLNSI</sequence>
<keyword evidence="2" id="KW-1185">Reference proteome</keyword>